<dbReference type="PANTHER" id="PTHR43639:SF1">
    <property type="entry name" value="SHORT-CHAIN DEHYDROGENASE_REDUCTASE FAMILY PROTEIN"/>
    <property type="match status" value="1"/>
</dbReference>
<accession>A0A8J3I956</accession>
<dbReference type="GO" id="GO:0016491">
    <property type="term" value="F:oxidoreductase activity"/>
    <property type="evidence" value="ECO:0007669"/>
    <property type="project" value="UniProtKB-KW"/>
</dbReference>
<dbReference type="InterPro" id="IPR036291">
    <property type="entry name" value="NAD(P)-bd_dom_sf"/>
</dbReference>
<keyword evidence="4" id="KW-1185">Reference proteome</keyword>
<dbReference type="PANTHER" id="PTHR43639">
    <property type="entry name" value="OXIDOREDUCTASE, SHORT-CHAIN DEHYDROGENASE/REDUCTASE FAMILY (AFU_ORTHOLOGUE AFUA_5G02870)"/>
    <property type="match status" value="1"/>
</dbReference>
<dbReference type="Gene3D" id="3.40.50.720">
    <property type="entry name" value="NAD(P)-binding Rossmann-like Domain"/>
    <property type="match status" value="1"/>
</dbReference>
<dbReference type="PRINTS" id="PR00081">
    <property type="entry name" value="GDHRDH"/>
</dbReference>
<sequence length="240" mass="25405">MSKRNVAIVTGASSGIGLGLTRALLEQEYAVVATSRTITTAGVLIASEQLALVEGDIAHEQTAALIVETAVQRFGCIDLLVNNAGIFIGKPFTDYTAEDVKKLVATNLFGFFFLTQQSIRQMRKQRSGHVINISATIADQPIVGAPAVIPILTKGGLNVATRALAVEYAHEGIRVNAIAPGTIDTPLSQKGDPEFLKQLQPMQRIGTVSEIADAVLYLTGASFITGEVLHIDGGAHAGKW</sequence>
<comment type="caution">
    <text evidence="3">The sequence shown here is derived from an EMBL/GenBank/DDBJ whole genome shotgun (WGS) entry which is preliminary data.</text>
</comment>
<dbReference type="PRINTS" id="PR00080">
    <property type="entry name" value="SDRFAMILY"/>
</dbReference>
<protein>
    <submittedName>
        <fullName evidence="3">3-oxoacyl-ACP reductase</fullName>
    </submittedName>
</protein>
<dbReference type="CDD" id="cd05233">
    <property type="entry name" value="SDR_c"/>
    <property type="match status" value="1"/>
</dbReference>
<dbReference type="Pfam" id="PF13561">
    <property type="entry name" value="adh_short_C2"/>
    <property type="match status" value="1"/>
</dbReference>
<dbReference type="SUPFAM" id="SSF51735">
    <property type="entry name" value="NAD(P)-binding Rossmann-fold domains"/>
    <property type="match status" value="1"/>
</dbReference>
<dbReference type="RefSeq" id="WP_220196297.1">
    <property type="nucleotide sequence ID" value="NZ_BNJF01000002.1"/>
</dbReference>
<comment type="similarity">
    <text evidence="1">Belongs to the short-chain dehydrogenases/reductases (SDR) family.</text>
</comment>
<organism evidence="3 4">
    <name type="scientific">Ktedonospora formicarum</name>
    <dbReference type="NCBI Taxonomy" id="2778364"/>
    <lineage>
        <taxon>Bacteria</taxon>
        <taxon>Bacillati</taxon>
        <taxon>Chloroflexota</taxon>
        <taxon>Ktedonobacteria</taxon>
        <taxon>Ktedonobacterales</taxon>
        <taxon>Ktedonobacteraceae</taxon>
        <taxon>Ktedonospora</taxon>
    </lineage>
</organism>
<dbReference type="FunFam" id="3.40.50.720:FF:000084">
    <property type="entry name" value="Short-chain dehydrogenase reductase"/>
    <property type="match status" value="1"/>
</dbReference>
<proteinExistence type="inferred from homology"/>
<evidence type="ECO:0000313" key="4">
    <source>
        <dbReference type="Proteomes" id="UP000612362"/>
    </source>
</evidence>
<reference evidence="3" key="1">
    <citation type="submission" date="2020-10" db="EMBL/GenBank/DDBJ databases">
        <title>Taxonomic study of unclassified bacteria belonging to the class Ktedonobacteria.</title>
        <authorList>
            <person name="Yabe S."/>
            <person name="Wang C.M."/>
            <person name="Zheng Y."/>
            <person name="Sakai Y."/>
            <person name="Cavaletti L."/>
            <person name="Monciardini P."/>
            <person name="Donadio S."/>
        </authorList>
    </citation>
    <scope>NUCLEOTIDE SEQUENCE</scope>
    <source>
        <strain evidence="3">SOSP1-1</strain>
    </source>
</reference>
<dbReference type="InterPro" id="IPR002347">
    <property type="entry name" value="SDR_fam"/>
</dbReference>
<keyword evidence="2" id="KW-0560">Oxidoreductase</keyword>
<dbReference type="Proteomes" id="UP000612362">
    <property type="component" value="Unassembled WGS sequence"/>
</dbReference>
<name>A0A8J3I956_9CHLR</name>
<evidence type="ECO:0000256" key="1">
    <source>
        <dbReference type="ARBA" id="ARBA00006484"/>
    </source>
</evidence>
<evidence type="ECO:0000256" key="2">
    <source>
        <dbReference type="ARBA" id="ARBA00023002"/>
    </source>
</evidence>
<gene>
    <name evidence="3" type="ORF">KSX_51220</name>
</gene>
<evidence type="ECO:0000313" key="3">
    <source>
        <dbReference type="EMBL" id="GHO46959.1"/>
    </source>
</evidence>
<dbReference type="EMBL" id="BNJF01000002">
    <property type="protein sequence ID" value="GHO46959.1"/>
    <property type="molecule type" value="Genomic_DNA"/>
</dbReference>
<dbReference type="AlphaFoldDB" id="A0A8J3I956"/>